<dbReference type="GO" id="GO:0047372">
    <property type="term" value="F:monoacylglycerol lipase activity"/>
    <property type="evidence" value="ECO:0007669"/>
    <property type="project" value="TreeGrafter"/>
</dbReference>
<keyword evidence="3" id="KW-1185">Reference proteome</keyword>
<sequence>MSTHQTAKTQYAVSRSGTKYAYRRLGTGPGTPLLLLIHFRGTMDKWDPLLVNSLAASRPLILYDYAGVGHSTGEVSTTLRQEADNVAEFLALIGEGEVDLLGFSLGGYIAQLVALNADPTSLRVRKLVLAGTGTTAGGADVPPSPNTDYIEYATAPVVTLEETFQTLFFPKTREGKFASEQWWARVHERGPATSGEEPSQYLSTDYVDGGKGMQAQGAQLSHGANPETARGLDGAYERLGELKMPVLVANGKDDYMIPTSISYVIQQKVPNGQLILYPNSGHGFLFQYATLFVKHVLLFLEV</sequence>
<evidence type="ECO:0000313" key="2">
    <source>
        <dbReference type="EMBL" id="KAJ9137201.1"/>
    </source>
</evidence>
<dbReference type="EMBL" id="JANBVN010000163">
    <property type="protein sequence ID" value="KAJ9137201.1"/>
    <property type="molecule type" value="Genomic_DNA"/>
</dbReference>
<dbReference type="InterPro" id="IPR029058">
    <property type="entry name" value="AB_hydrolase_fold"/>
</dbReference>
<dbReference type="GO" id="GO:0046464">
    <property type="term" value="P:acylglycerol catabolic process"/>
    <property type="evidence" value="ECO:0007669"/>
    <property type="project" value="TreeGrafter"/>
</dbReference>
<organism evidence="2 3">
    <name type="scientific">Coniochaeta hoffmannii</name>
    <dbReference type="NCBI Taxonomy" id="91930"/>
    <lineage>
        <taxon>Eukaryota</taxon>
        <taxon>Fungi</taxon>
        <taxon>Dikarya</taxon>
        <taxon>Ascomycota</taxon>
        <taxon>Pezizomycotina</taxon>
        <taxon>Sordariomycetes</taxon>
        <taxon>Sordariomycetidae</taxon>
        <taxon>Coniochaetales</taxon>
        <taxon>Coniochaetaceae</taxon>
        <taxon>Coniochaeta</taxon>
    </lineage>
</organism>
<feature type="domain" description="AB hydrolase-1" evidence="1">
    <location>
        <begin position="32"/>
        <end position="286"/>
    </location>
</feature>
<dbReference type="Proteomes" id="UP001174691">
    <property type="component" value="Unassembled WGS sequence"/>
</dbReference>
<proteinExistence type="predicted"/>
<dbReference type="PANTHER" id="PTHR43798">
    <property type="entry name" value="MONOACYLGLYCEROL LIPASE"/>
    <property type="match status" value="1"/>
</dbReference>
<evidence type="ECO:0000259" key="1">
    <source>
        <dbReference type="Pfam" id="PF00561"/>
    </source>
</evidence>
<dbReference type="InterPro" id="IPR000073">
    <property type="entry name" value="AB_hydrolase_1"/>
</dbReference>
<comment type="caution">
    <text evidence="2">The sequence shown here is derived from an EMBL/GenBank/DDBJ whole genome shotgun (WGS) entry which is preliminary data.</text>
</comment>
<dbReference type="Gene3D" id="3.40.50.1820">
    <property type="entry name" value="alpha/beta hydrolase"/>
    <property type="match status" value="1"/>
</dbReference>
<dbReference type="SUPFAM" id="SSF53474">
    <property type="entry name" value="alpha/beta-Hydrolases"/>
    <property type="match status" value="1"/>
</dbReference>
<dbReference type="Pfam" id="PF00561">
    <property type="entry name" value="Abhydrolase_1"/>
    <property type="match status" value="1"/>
</dbReference>
<protein>
    <submittedName>
        <fullName evidence="2">Alpha/beta-hydrolase</fullName>
    </submittedName>
</protein>
<reference evidence="2" key="1">
    <citation type="submission" date="2022-07" db="EMBL/GenBank/DDBJ databases">
        <title>Fungi with potential for degradation of polypropylene.</title>
        <authorList>
            <person name="Gostincar C."/>
        </authorList>
    </citation>
    <scope>NUCLEOTIDE SEQUENCE</scope>
    <source>
        <strain evidence="2">EXF-13287</strain>
    </source>
</reference>
<dbReference type="InterPro" id="IPR050266">
    <property type="entry name" value="AB_hydrolase_sf"/>
</dbReference>
<gene>
    <name evidence="2" type="ORF">NKR19_g8290</name>
</gene>
<accession>A0AA38RNB7</accession>
<evidence type="ECO:0000313" key="3">
    <source>
        <dbReference type="Proteomes" id="UP001174691"/>
    </source>
</evidence>
<dbReference type="PANTHER" id="PTHR43798:SF5">
    <property type="entry name" value="MONOACYLGLYCEROL LIPASE ABHD6"/>
    <property type="match status" value="1"/>
</dbReference>
<dbReference type="GO" id="GO:0016020">
    <property type="term" value="C:membrane"/>
    <property type="evidence" value="ECO:0007669"/>
    <property type="project" value="TreeGrafter"/>
</dbReference>
<dbReference type="AlphaFoldDB" id="A0AA38RNB7"/>
<name>A0AA38RNB7_9PEZI</name>